<dbReference type="InterPro" id="IPR000846">
    <property type="entry name" value="DapB_N"/>
</dbReference>
<dbReference type="Pfam" id="PF01113">
    <property type="entry name" value="DapB_N"/>
    <property type="match status" value="1"/>
</dbReference>
<dbReference type="AlphaFoldDB" id="A0A1E3G4B5"/>
<comment type="caution">
    <text evidence="5">The sequence shown here is derived from an EMBL/GenBank/DDBJ whole genome shotgun (WGS) entry which is preliminary data.</text>
</comment>
<dbReference type="STRING" id="1008305.A4H02_02060"/>
<evidence type="ECO:0000313" key="5">
    <source>
        <dbReference type="EMBL" id="ODN31079.1"/>
    </source>
</evidence>
<dbReference type="InterPro" id="IPR036291">
    <property type="entry name" value="NAD(P)-bd_dom_sf"/>
</dbReference>
<keyword evidence="6" id="KW-1185">Reference proteome</keyword>
<feature type="domain" description="2,4-diaminopentanoate dehydrogenase C-terminal" evidence="4">
    <location>
        <begin position="136"/>
        <end position="334"/>
    </location>
</feature>
<protein>
    <submittedName>
        <fullName evidence="5">Dihydrodipicolinate reductase</fullName>
    </submittedName>
</protein>
<evidence type="ECO:0000313" key="6">
    <source>
        <dbReference type="Proteomes" id="UP000094570"/>
    </source>
</evidence>
<dbReference type="Pfam" id="PF19328">
    <property type="entry name" value="DAP_DH_C"/>
    <property type="match status" value="1"/>
</dbReference>
<dbReference type="CDD" id="cd24146">
    <property type="entry name" value="nat-AmDH_N_like"/>
    <property type="match status" value="1"/>
</dbReference>
<evidence type="ECO:0000259" key="3">
    <source>
        <dbReference type="Pfam" id="PF01113"/>
    </source>
</evidence>
<dbReference type="SUPFAM" id="SSF51735">
    <property type="entry name" value="NAD(P)-binding Rossmann-fold domains"/>
    <property type="match status" value="1"/>
</dbReference>
<evidence type="ECO:0000256" key="2">
    <source>
        <dbReference type="ARBA" id="ARBA00023002"/>
    </source>
</evidence>
<evidence type="ECO:0000256" key="1">
    <source>
        <dbReference type="ARBA" id="ARBA00022857"/>
    </source>
</evidence>
<dbReference type="Proteomes" id="UP000094570">
    <property type="component" value="Unassembled WGS sequence"/>
</dbReference>
<dbReference type="RefSeq" id="WP_069292503.1">
    <property type="nucleotide sequence ID" value="NZ_CP140110.1"/>
</dbReference>
<name>A0A1E3G4B5_9BACT</name>
<keyword evidence="1" id="KW-0521">NADP</keyword>
<dbReference type="GO" id="GO:0008839">
    <property type="term" value="F:4-hydroxy-tetrahydrodipicolinate reductase"/>
    <property type="evidence" value="ECO:0007669"/>
    <property type="project" value="InterPro"/>
</dbReference>
<accession>A0A1E3G4B5</accession>
<gene>
    <name evidence="5" type="ORF">A4H02_02060</name>
</gene>
<dbReference type="InterPro" id="IPR045760">
    <property type="entry name" value="DAP_DH_C"/>
</dbReference>
<proteinExistence type="predicted"/>
<sequence>MRVVVWGFGAMGRGIARNIMESKFMKLVGVIDKNPDYIGKDAGELLGIGTYGVRVRDSIDVIEETNPDVVVIATSSFVREVLPQIEYAVKNHANVITIAEEMAFPFDSHPEESLYMDNLAKRYGVTILGTGVNPGFVLDTLIISLTGVCSKVERIVAKRINDLSPFGKTVMETQGVGTTPEEFEEGLRKGTIVGHIGFPQSIMMIARALGWNITRIEEDRKPIISNVYRETPVVKVQPGMVAGCNHSAKAYIGDKCVIELYHPQQIHPHLEGVETGDYIEIYGDININLSIKPEIPGGKATIAIATNMIPIVIGAQPGLKCMADLPVPRNILSSVIG</sequence>
<dbReference type="EMBL" id="LWAF01000002">
    <property type="protein sequence ID" value="ODN31079.1"/>
    <property type="molecule type" value="Genomic_DNA"/>
</dbReference>
<dbReference type="GO" id="GO:0009089">
    <property type="term" value="P:lysine biosynthetic process via diaminopimelate"/>
    <property type="evidence" value="ECO:0007669"/>
    <property type="project" value="InterPro"/>
</dbReference>
<keyword evidence="2" id="KW-0560">Oxidoreductase</keyword>
<dbReference type="NCBIfam" id="NF040740">
    <property type="entry name" value="ornith_Ord"/>
    <property type="match status" value="1"/>
</dbReference>
<feature type="domain" description="Dihydrodipicolinate reductase N-terminal" evidence="3">
    <location>
        <begin position="1"/>
        <end position="95"/>
    </location>
</feature>
<dbReference type="OrthoDB" id="9767616at2"/>
<evidence type="ECO:0000259" key="4">
    <source>
        <dbReference type="Pfam" id="PF19328"/>
    </source>
</evidence>
<organism evidence="5 6">
    <name type="scientific">Fervidobacterium thailandense</name>
    <dbReference type="NCBI Taxonomy" id="1008305"/>
    <lineage>
        <taxon>Bacteria</taxon>
        <taxon>Thermotogati</taxon>
        <taxon>Thermotogota</taxon>
        <taxon>Thermotogae</taxon>
        <taxon>Thermotogales</taxon>
        <taxon>Fervidobacteriaceae</taxon>
        <taxon>Fervidobacterium</taxon>
    </lineage>
</organism>
<dbReference type="Gene3D" id="3.40.50.720">
    <property type="entry name" value="NAD(P)-binding Rossmann-like Domain"/>
    <property type="match status" value="1"/>
</dbReference>
<reference evidence="6" key="1">
    <citation type="submission" date="2016-04" db="EMBL/GenBank/DDBJ databases">
        <title>The genome sequence project of a novel Fervidobacterium isolate from a hot spring in Thailand.</title>
        <authorList>
            <person name="Gonzalez J.M."/>
            <person name="Cuecas A."/>
            <person name="Kanoksilapatham W."/>
        </authorList>
    </citation>
    <scope>NUCLEOTIDE SEQUENCE [LARGE SCALE GENOMIC DNA]</scope>
    <source>
        <strain evidence="6">FC2004</strain>
    </source>
</reference>